<comment type="caution">
    <text evidence="2">The sequence shown here is derived from an EMBL/GenBank/DDBJ whole genome shotgun (WGS) entry which is preliminary data.</text>
</comment>
<dbReference type="EMBL" id="BPQG01000024">
    <property type="protein sequence ID" value="GJD43818.1"/>
    <property type="molecule type" value="Genomic_DNA"/>
</dbReference>
<gene>
    <name evidence="2" type="ORF">AFCDBAGC_1676</name>
</gene>
<evidence type="ECO:0000313" key="2">
    <source>
        <dbReference type="EMBL" id="GJD43818.1"/>
    </source>
</evidence>
<dbReference type="SUPFAM" id="SSF52540">
    <property type="entry name" value="P-loop containing nucleoside triphosphate hydrolases"/>
    <property type="match status" value="1"/>
</dbReference>
<accession>A0ABQ4QEZ9</accession>
<protein>
    <recommendedName>
        <fullName evidence="1">DEAD/DEAH-box helicase domain-containing protein</fullName>
    </recommendedName>
</protein>
<sequence>MITIFYVPAPTGSGKTTAIYRKAIKLAKAGESVLIVQPSRQLIRQTVSDLRAEDSSVHVEAIYKGETPGDGGVEGNVGGKIISYLTCPFPGGQILFVTAVSLTMLGFFANKQDWNVFVDEVPNLLVEHHLVVPNTHALLTDHLILTPKGSEYGLLVPRSGGKLASISRNKNKDINFKSFNKLARSLISNHYDTYVKIKAYSDLVEGRSEQTELRAWSVLKPDIFKEFASVTIAGARIQDSLLFKHWENEGVRFVQDHSLDKDLLYTDHENGEFVNFYYGTEKDYSKFERNKDNEKVRLAIITAVIDQLKDQPFGWIENEDRVGESPLSDVPDNIKIPAASHGLNCFRELHNAVILGAYNYTPETGRFIEQVCHVSRDEQRDGFCHQNLYQAACRISVRVHGDQTPKRIFVPDRKAAEWLADRFPGSSVVSLGIESVKAKKVGRERKHDNEAARKKAHRDARREMLLSDIHTHQKILSTDLSLVLSDLWDETTLNELSNNVIRFKGTLLVDKYAKIEIPICYSDTEFVGYLKYLSKSKHQSKDDNYLISPALFIPDIEKDKYRTLENVATSNGLWFDVENGDLPYDEWPRIFPNIEMVIYSTRSHTKLKPRYRVCMFTDKPMSIAVYRDLWFQVKQRIIDEGYTESKTLGTGATARAHGIDNKHNPSDLFYLPCQTESGKHNVFRDVRGGNRKPLNVVDWIKHASDTDHNTPEAEVVVRPPTLESLMLTEEQQHKIEEAKAKFATVGRLPANGDGAMWNLHCDLEKVRLDQYEHESILQDAARHTNSPQDRESQIARVMRRMKAR</sequence>
<dbReference type="InterPro" id="IPR011545">
    <property type="entry name" value="DEAD/DEAH_box_helicase_dom"/>
</dbReference>
<dbReference type="Gene3D" id="3.40.50.300">
    <property type="entry name" value="P-loop containing nucleotide triphosphate hydrolases"/>
    <property type="match status" value="1"/>
</dbReference>
<dbReference type="Pfam" id="PF00270">
    <property type="entry name" value="DEAD"/>
    <property type="match status" value="1"/>
</dbReference>
<evidence type="ECO:0000313" key="3">
    <source>
        <dbReference type="Proteomes" id="UP001055117"/>
    </source>
</evidence>
<keyword evidence="3" id="KW-1185">Reference proteome</keyword>
<proteinExistence type="predicted"/>
<name>A0ABQ4QEZ9_9HYPH</name>
<feature type="domain" description="DEAD/DEAH-box helicase" evidence="1">
    <location>
        <begin position="7"/>
        <end position="67"/>
    </location>
</feature>
<dbReference type="InterPro" id="IPR027417">
    <property type="entry name" value="P-loop_NTPase"/>
</dbReference>
<reference evidence="2 3" key="1">
    <citation type="journal article" date="2021" name="Front. Microbiol.">
        <title>Comprehensive Comparative Genomics and Phenotyping of Methylobacterium Species.</title>
        <authorList>
            <person name="Alessa O."/>
            <person name="Ogura Y."/>
            <person name="Fujitani Y."/>
            <person name="Takami H."/>
            <person name="Hayashi T."/>
            <person name="Sahin N."/>
            <person name="Tani A."/>
        </authorList>
    </citation>
    <scope>NUCLEOTIDE SEQUENCE [LARGE SCALE GENOMIC DNA]</scope>
    <source>
        <strain evidence="2 3">DSM 23679</strain>
    </source>
</reference>
<organism evidence="2 3">
    <name type="scientific">Methylobacterium cerastii</name>
    <dbReference type="NCBI Taxonomy" id="932741"/>
    <lineage>
        <taxon>Bacteria</taxon>
        <taxon>Pseudomonadati</taxon>
        <taxon>Pseudomonadota</taxon>
        <taxon>Alphaproteobacteria</taxon>
        <taxon>Hyphomicrobiales</taxon>
        <taxon>Methylobacteriaceae</taxon>
        <taxon>Methylobacterium</taxon>
    </lineage>
</organism>
<evidence type="ECO:0000259" key="1">
    <source>
        <dbReference type="Pfam" id="PF00270"/>
    </source>
</evidence>
<dbReference type="Proteomes" id="UP001055117">
    <property type="component" value="Unassembled WGS sequence"/>
</dbReference>